<feature type="transmembrane region" description="Helical" evidence="6">
    <location>
        <begin position="340"/>
        <end position="362"/>
    </location>
</feature>
<dbReference type="Pfam" id="PF02535">
    <property type="entry name" value="Zip"/>
    <property type="match status" value="1"/>
</dbReference>
<dbReference type="GO" id="GO:0140410">
    <property type="term" value="F:monoatomic cation:bicarbonate symporter activity"/>
    <property type="evidence" value="ECO:0007669"/>
    <property type="project" value="TreeGrafter"/>
</dbReference>
<dbReference type="GO" id="GO:0071578">
    <property type="term" value="P:zinc ion import across plasma membrane"/>
    <property type="evidence" value="ECO:0007669"/>
    <property type="project" value="TreeGrafter"/>
</dbReference>
<feature type="transmembrane region" description="Helical" evidence="6">
    <location>
        <begin position="104"/>
        <end position="126"/>
    </location>
</feature>
<gene>
    <name evidence="7" type="ORF">IRJ41_014014</name>
</gene>
<feature type="transmembrane region" description="Helical" evidence="6">
    <location>
        <begin position="408"/>
        <end position="432"/>
    </location>
</feature>
<dbReference type="AlphaFoldDB" id="A0A9W8C1F3"/>
<keyword evidence="5 6" id="KW-0472">Membrane</keyword>
<evidence type="ECO:0000256" key="4">
    <source>
        <dbReference type="ARBA" id="ARBA00022989"/>
    </source>
</evidence>
<evidence type="ECO:0000256" key="3">
    <source>
        <dbReference type="ARBA" id="ARBA00022692"/>
    </source>
</evidence>
<dbReference type="EMBL" id="JAFHDT010000009">
    <property type="protein sequence ID" value="KAI7805676.1"/>
    <property type="molecule type" value="Genomic_DNA"/>
</dbReference>
<evidence type="ECO:0000256" key="2">
    <source>
        <dbReference type="ARBA" id="ARBA00006939"/>
    </source>
</evidence>
<feature type="transmembrane region" description="Helical" evidence="6">
    <location>
        <begin position="171"/>
        <end position="188"/>
    </location>
</feature>
<dbReference type="InterPro" id="IPR003689">
    <property type="entry name" value="ZIP"/>
</dbReference>
<feature type="transmembrane region" description="Helical" evidence="6">
    <location>
        <begin position="368"/>
        <end position="387"/>
    </location>
</feature>
<dbReference type="InterPro" id="IPR050799">
    <property type="entry name" value="ZIP_Transporter"/>
</dbReference>
<evidence type="ECO:0000256" key="6">
    <source>
        <dbReference type="SAM" id="Phobius"/>
    </source>
</evidence>
<dbReference type="PANTHER" id="PTHR12191:SF2">
    <property type="entry name" value="METAL CATION SYMPORTER ZIP8"/>
    <property type="match status" value="1"/>
</dbReference>
<sequence>MEERFMKRAFHFYGENNSLPTENLENFLHLITSRREASIDSDANPLRHVECLSLPELLLWFGLGNASALSLDDLELMCPAILTQILLPTCPTSPSDLNATDHRVWGYGFLAVTVINLAALLGLLLVPFTKKMYFPKILTYFIGLAIGTLFSNAVLQLIPEALGLDPKDDNYVLNAVGIFGGFYVLFFTERVLKMALKADTELGHSHFPPLQSADVPITTFSNDIVINNISSDIITNNTPHQINCNEKFNSPSESSTSEQNACVLWACHWLRGDRTANIKTVAWMISLSDALHNFIDGLAIGASFTLSLLTGFSTSIAIFCEEFPHELGDFVILLNSGMSVAQAVCFNMLSAMCCYVGLALGIVLGRSFAPNVIFAIAGGMFLYISLADMFPEMNSIMAAHTRGYRGRLVFFLIQNAGLLTGFAIILLITMFAGEISLG</sequence>
<keyword evidence="3 6" id="KW-0812">Transmembrane</keyword>
<evidence type="ECO:0000313" key="7">
    <source>
        <dbReference type="EMBL" id="KAI7805676.1"/>
    </source>
</evidence>
<proteinExistence type="inferred from homology"/>
<comment type="caution">
    <text evidence="7">The sequence shown here is derived from an EMBL/GenBank/DDBJ whole genome shotgun (WGS) entry which is preliminary data.</text>
</comment>
<dbReference type="GO" id="GO:0005385">
    <property type="term" value="F:zinc ion transmembrane transporter activity"/>
    <property type="evidence" value="ECO:0007669"/>
    <property type="project" value="TreeGrafter"/>
</dbReference>
<evidence type="ECO:0000256" key="1">
    <source>
        <dbReference type="ARBA" id="ARBA00004141"/>
    </source>
</evidence>
<comment type="similarity">
    <text evidence="2">Belongs to the ZIP transporter (TC 2.A.5) family.</text>
</comment>
<dbReference type="GO" id="GO:0030003">
    <property type="term" value="P:intracellular monoatomic cation homeostasis"/>
    <property type="evidence" value="ECO:0007669"/>
    <property type="project" value="TreeGrafter"/>
</dbReference>
<feature type="transmembrane region" description="Helical" evidence="6">
    <location>
        <begin position="138"/>
        <end position="159"/>
    </location>
</feature>
<dbReference type="PANTHER" id="PTHR12191">
    <property type="entry name" value="SOLUTE CARRIER FAMILY 39"/>
    <property type="match status" value="1"/>
</dbReference>
<dbReference type="GO" id="GO:0005886">
    <property type="term" value="C:plasma membrane"/>
    <property type="evidence" value="ECO:0007669"/>
    <property type="project" value="TreeGrafter"/>
</dbReference>
<dbReference type="OrthoDB" id="200954at2759"/>
<dbReference type="Proteomes" id="UP001059041">
    <property type="component" value="Linkage Group LG9"/>
</dbReference>
<evidence type="ECO:0000256" key="5">
    <source>
        <dbReference type="ARBA" id="ARBA00023136"/>
    </source>
</evidence>
<comment type="subcellular location">
    <subcellularLocation>
        <location evidence="1">Membrane</location>
        <topology evidence="1">Multi-pass membrane protein</topology>
    </subcellularLocation>
</comment>
<evidence type="ECO:0000313" key="8">
    <source>
        <dbReference type="Proteomes" id="UP001059041"/>
    </source>
</evidence>
<keyword evidence="8" id="KW-1185">Reference proteome</keyword>
<accession>A0A9W8C1F3</accession>
<name>A0A9W8C1F3_TRIRA</name>
<reference evidence="7" key="1">
    <citation type="submission" date="2021-02" db="EMBL/GenBank/DDBJ databases">
        <title>Comparative genomics reveals that relaxation of natural selection precedes convergent phenotypic evolution of cavefish.</title>
        <authorList>
            <person name="Peng Z."/>
        </authorList>
    </citation>
    <scope>NUCLEOTIDE SEQUENCE</scope>
    <source>
        <tissue evidence="7">Muscle</tissue>
    </source>
</reference>
<protein>
    <submittedName>
        <fullName evidence="7">Zinc transporter ZIP8</fullName>
    </submittedName>
</protein>
<keyword evidence="4 6" id="KW-1133">Transmembrane helix</keyword>
<organism evidence="7 8">
    <name type="scientific">Triplophysa rosa</name>
    <name type="common">Cave loach</name>
    <dbReference type="NCBI Taxonomy" id="992332"/>
    <lineage>
        <taxon>Eukaryota</taxon>
        <taxon>Metazoa</taxon>
        <taxon>Chordata</taxon>
        <taxon>Craniata</taxon>
        <taxon>Vertebrata</taxon>
        <taxon>Euteleostomi</taxon>
        <taxon>Actinopterygii</taxon>
        <taxon>Neopterygii</taxon>
        <taxon>Teleostei</taxon>
        <taxon>Ostariophysi</taxon>
        <taxon>Cypriniformes</taxon>
        <taxon>Nemacheilidae</taxon>
        <taxon>Triplophysa</taxon>
    </lineage>
</organism>